<dbReference type="AlphaFoldDB" id="A0A3N9PUE9"/>
<evidence type="ECO:0000313" key="2">
    <source>
        <dbReference type="Proteomes" id="UP000282529"/>
    </source>
</evidence>
<evidence type="ECO:0000313" key="1">
    <source>
        <dbReference type="EMBL" id="RQW10032.1"/>
    </source>
</evidence>
<proteinExistence type="predicted"/>
<dbReference type="Proteomes" id="UP000282529">
    <property type="component" value="Unassembled WGS sequence"/>
</dbReference>
<dbReference type="Gene3D" id="1.10.10.10">
    <property type="entry name" value="Winged helix-like DNA-binding domain superfamily/Winged helix DNA-binding domain"/>
    <property type="match status" value="1"/>
</dbReference>
<reference evidence="1 2" key="1">
    <citation type="submission" date="2018-11" db="EMBL/GenBank/DDBJ databases">
        <title>Genome sequence of strain 7197.</title>
        <authorList>
            <person name="Gao J."/>
            <person name="Sun J."/>
        </authorList>
    </citation>
    <scope>NUCLEOTIDE SEQUENCE [LARGE SCALE GENOMIC DNA]</scope>
    <source>
        <strain evidence="1 2">7197</strain>
    </source>
</reference>
<protein>
    <submittedName>
        <fullName evidence="1">Sigma-70 family RNA polymerase sigma factor</fullName>
    </submittedName>
</protein>
<gene>
    <name evidence="1" type="ORF">EH198_16490</name>
</gene>
<dbReference type="InterPro" id="IPR036388">
    <property type="entry name" value="WH-like_DNA-bd_sf"/>
</dbReference>
<comment type="caution">
    <text evidence="1">The sequence shown here is derived from an EMBL/GenBank/DDBJ whole genome shotgun (WGS) entry which is preliminary data.</text>
</comment>
<organism evidence="1 2">
    <name type="scientific">Paenibacillus rhizophilus</name>
    <dbReference type="NCBI Taxonomy" id="1850366"/>
    <lineage>
        <taxon>Bacteria</taxon>
        <taxon>Bacillati</taxon>
        <taxon>Bacillota</taxon>
        <taxon>Bacilli</taxon>
        <taxon>Bacillales</taxon>
        <taxon>Paenibacillaceae</taxon>
        <taxon>Paenibacillus</taxon>
    </lineage>
</organism>
<dbReference type="SUPFAM" id="SSF88659">
    <property type="entry name" value="Sigma3 and sigma4 domains of RNA polymerase sigma factors"/>
    <property type="match status" value="1"/>
</dbReference>
<sequence length="142" mass="17049">MDNNQVTELLKNFRSYEYAAMMCGEPPEVERQPLIYTERMRNLTTWDQQRYNRIVKLIRGAVDYVLNDDQRTVIMRKYLERNTMSLKEIAAILHKDRTTVGRWHTEAINSLAKALHPMAEEEREINNFDHMFDRNWIFKEPA</sequence>
<keyword evidence="2" id="KW-1185">Reference proteome</keyword>
<dbReference type="OrthoDB" id="2598377at2"/>
<dbReference type="EMBL" id="RQPI01000010">
    <property type="protein sequence ID" value="RQW10032.1"/>
    <property type="molecule type" value="Genomic_DNA"/>
</dbReference>
<name>A0A3N9PUE9_9BACL</name>
<accession>A0A3N9PUE9</accession>
<dbReference type="RefSeq" id="WP_124696612.1">
    <property type="nucleotide sequence ID" value="NZ_JBHUFE010000036.1"/>
</dbReference>
<dbReference type="InterPro" id="IPR013324">
    <property type="entry name" value="RNA_pol_sigma_r3/r4-like"/>
</dbReference>